<evidence type="ECO:0000256" key="2">
    <source>
        <dbReference type="ARBA" id="ARBA00022792"/>
    </source>
</evidence>
<dbReference type="EMBL" id="GFAC01004622">
    <property type="protein sequence ID" value="JAT94566.1"/>
    <property type="molecule type" value="mRNA"/>
</dbReference>
<keyword evidence="8" id="KW-0830">Ubiquinone</keyword>
<comment type="similarity">
    <text evidence="7">Belongs to the COQ4 family.</text>
</comment>
<comment type="catalytic activity">
    <reaction evidence="7">
        <text>a 4-hydroxy-3-methoxy-5-(all-trans-polyprenyl)benzoate + H(+) = a 2-methoxy-6-(all-trans-polyprenyl)phenol + CO2</text>
        <dbReference type="Rhea" id="RHEA:81179"/>
        <dbReference type="Rhea" id="RHEA-COMP:9551"/>
        <dbReference type="Rhea" id="RHEA-COMP:10931"/>
        <dbReference type="ChEBI" id="CHEBI:15378"/>
        <dbReference type="ChEBI" id="CHEBI:16526"/>
        <dbReference type="ChEBI" id="CHEBI:62731"/>
        <dbReference type="ChEBI" id="CHEBI:84443"/>
        <dbReference type="EC" id="4.1.1.130"/>
    </reaction>
</comment>
<comment type="function">
    <text evidence="7">Lyase that catalyzes the C1-decarboxylation of 4-hydroxy-3-methoxy-5-(all-trans-polyprenyl)benzoic acid into 2-methoxy-6-(all-trans-polyprenyl)phenol during ubiquinone biosynthesis.</text>
</comment>
<reference evidence="8" key="1">
    <citation type="journal article" date="2017" name="Front. Cell. Infect. Microbiol.">
        <title>The Distinct Transcriptional Response of the Midgut of Amblyomma sculptum and Amblyomma aureolatum Ticks to Rickettsia rickettsii Correlates to Their Differences in Susceptibility to Infection.</title>
        <authorList>
            <person name="Martins L.A."/>
            <person name="Galletti M.F.B.M."/>
            <person name="Ribeiro J.M."/>
            <person name="Fujita A."/>
            <person name="Costa F.B."/>
            <person name="Labruna M.B."/>
            <person name="Daffre S."/>
            <person name="Fogaca A.C."/>
        </authorList>
    </citation>
    <scope>NUCLEOTIDE SEQUENCE</scope>
</reference>
<dbReference type="GO" id="GO:0008270">
    <property type="term" value="F:zinc ion binding"/>
    <property type="evidence" value="ECO:0007669"/>
    <property type="project" value="UniProtKB-UniRule"/>
</dbReference>
<evidence type="ECO:0000256" key="1">
    <source>
        <dbReference type="ARBA" id="ARBA00022688"/>
    </source>
</evidence>
<keyword evidence="7" id="KW-0479">Metal-binding</keyword>
<comment type="subunit">
    <text evidence="7">Component of a multi-subunit COQ enzyme complex.</text>
</comment>
<dbReference type="GO" id="GO:0120539">
    <property type="term" value="F:4-hydroxy-3-methoxy-5-polyprenylbenzoate decarboxylase activity"/>
    <property type="evidence" value="ECO:0007669"/>
    <property type="project" value="UniProtKB-EC"/>
</dbReference>
<protein>
    <recommendedName>
        <fullName evidence="7">Ubiquinone biosynthesis protein COQ4 homolog, mitochondrial</fullName>
    </recommendedName>
    <alternativeName>
        <fullName evidence="7">4-hydroxy-3-methoxy-5-polyprenylbenzoate decarboxylase</fullName>
        <ecNumber evidence="7">4.1.1.130</ecNumber>
    </alternativeName>
    <alternativeName>
        <fullName evidence="7">Coenzyme Q biosynthesis protein 4 homolog</fullName>
    </alternativeName>
</protein>
<evidence type="ECO:0000256" key="6">
    <source>
        <dbReference type="ARBA" id="ARBA00023239"/>
    </source>
</evidence>
<dbReference type="InterPro" id="IPR007715">
    <property type="entry name" value="Coq4"/>
</dbReference>
<dbReference type="PANTHER" id="PTHR12922:SF7">
    <property type="entry name" value="UBIQUINONE BIOSYNTHESIS PROTEIN COQ4 HOMOLOG, MITOCHONDRIAL"/>
    <property type="match status" value="1"/>
</dbReference>
<keyword evidence="6 7" id="KW-0456">Lyase</keyword>
<keyword evidence="4 7" id="KW-0496">Mitochondrion</keyword>
<dbReference type="GO" id="GO:0031314">
    <property type="term" value="C:extrinsic component of mitochondrial inner membrane"/>
    <property type="evidence" value="ECO:0007669"/>
    <property type="project" value="UniProtKB-UniRule"/>
</dbReference>
<name>A0A1E1X699_9ACAR</name>
<evidence type="ECO:0000256" key="3">
    <source>
        <dbReference type="ARBA" id="ARBA00022833"/>
    </source>
</evidence>
<keyword evidence="5 7" id="KW-0472">Membrane</keyword>
<dbReference type="AlphaFoldDB" id="A0A1E1X699"/>
<keyword evidence="2 7" id="KW-0999">Mitochondrion inner membrane</keyword>
<feature type="binding site" evidence="7">
    <location>
        <position position="190"/>
    </location>
    <ligand>
        <name>Zn(2+)</name>
        <dbReference type="ChEBI" id="CHEBI:29105"/>
    </ligand>
</feature>
<dbReference type="Pfam" id="PF05019">
    <property type="entry name" value="Coq4"/>
    <property type="match status" value="1"/>
</dbReference>
<comment type="pathway">
    <text evidence="7">Cofactor biosynthesis; ubiquinone biosynthesis.</text>
</comment>
<accession>A0A1E1X699</accession>
<evidence type="ECO:0000256" key="5">
    <source>
        <dbReference type="ARBA" id="ARBA00023136"/>
    </source>
</evidence>
<keyword evidence="3 7" id="KW-0862">Zinc</keyword>
<feature type="binding site" evidence="7">
    <location>
        <position position="205"/>
    </location>
    <ligand>
        <name>Zn(2+)</name>
        <dbReference type="ChEBI" id="CHEBI:29105"/>
    </ligand>
</feature>
<proteinExistence type="evidence at transcript level"/>
<dbReference type="HAMAP" id="MF_03111">
    <property type="entry name" value="Coq4"/>
    <property type="match status" value="1"/>
</dbReference>
<evidence type="ECO:0000256" key="4">
    <source>
        <dbReference type="ARBA" id="ARBA00023128"/>
    </source>
</evidence>
<feature type="binding site" evidence="7">
    <location>
        <position position="189"/>
    </location>
    <ligand>
        <name>Zn(2+)</name>
        <dbReference type="ChEBI" id="CHEBI:29105"/>
    </ligand>
</feature>
<dbReference type="InterPro" id="IPR027540">
    <property type="entry name" value="Coq4_euk"/>
</dbReference>
<dbReference type="UniPathway" id="UPA00232"/>
<dbReference type="PANTHER" id="PTHR12922">
    <property type="entry name" value="UBIQUINONE BIOSYNTHESIS PROTEIN"/>
    <property type="match status" value="1"/>
</dbReference>
<evidence type="ECO:0000313" key="8">
    <source>
        <dbReference type="EMBL" id="JAT94566.1"/>
    </source>
</evidence>
<comment type="cofactor">
    <cofactor evidence="7">
        <name>Zn(2+)</name>
        <dbReference type="ChEBI" id="CHEBI:29105"/>
    </cofactor>
</comment>
<dbReference type="EC" id="4.1.1.130" evidence="7"/>
<sequence length="298" mass="34190">MLRLPALTCYRYGTVKRTADRLPCLLARTPGCSPLLLTARPLAQASNAETQGHNEPLVEQEPLYPGHIPTTFAQKALISVGSALAAITDPFRDDMVAVFGEVTGAYAFRDLHRIMSNDEEGRQILRDRPRINTRTVDLDYLSRLPDYTFGYTYYRFLHDNNVTPDSRLPVQFVDDAELAYVAQRYREVHDLIHTILEMPIHMLGEVTVKWVEAIHTKMPMCSTGAVFGAMRLKPKQRRDYVNIHLPWALRVGFNAKNLMCVYYEKHWEEPLFDLQQKLGIEPFPRQTPHQTDRGKVAH</sequence>
<comment type="subcellular location">
    <subcellularLocation>
        <location evidence="7">Mitochondrion inner membrane</location>
        <topology evidence="7">Peripheral membrane protein</topology>
        <orientation evidence="7">Matrix side</orientation>
    </subcellularLocation>
</comment>
<keyword evidence="1 7" id="KW-0831">Ubiquinone biosynthesis</keyword>
<organism evidence="8">
    <name type="scientific">Amblyomma aureolatum</name>
    <dbReference type="NCBI Taxonomy" id="187763"/>
    <lineage>
        <taxon>Eukaryota</taxon>
        <taxon>Metazoa</taxon>
        <taxon>Ecdysozoa</taxon>
        <taxon>Arthropoda</taxon>
        <taxon>Chelicerata</taxon>
        <taxon>Arachnida</taxon>
        <taxon>Acari</taxon>
        <taxon>Parasitiformes</taxon>
        <taxon>Ixodida</taxon>
        <taxon>Ixodoidea</taxon>
        <taxon>Ixodidae</taxon>
        <taxon>Amblyomminae</taxon>
        <taxon>Amblyomma</taxon>
    </lineage>
</organism>
<feature type="binding site" evidence="7">
    <location>
        <position position="193"/>
    </location>
    <ligand>
        <name>Zn(2+)</name>
        <dbReference type="ChEBI" id="CHEBI:29105"/>
    </ligand>
</feature>
<evidence type="ECO:0000256" key="7">
    <source>
        <dbReference type="HAMAP-Rule" id="MF_03111"/>
    </source>
</evidence>